<dbReference type="CDD" id="cd05151">
    <property type="entry name" value="ChoK-like"/>
    <property type="match status" value="1"/>
</dbReference>
<keyword evidence="1" id="KW-0808">Transferase</keyword>
<sequence length="291" mass="33350">MTPEDRIHALGIWQGPIEIVPISGGITNRNYLVRDRAVRRVVRLGEDIPVHHISRQNELAASQAAHASGLSPEVIHHAPGVLVLDYIESTALTPEDIRRPEMLERLIPLVRTCHHDVAREFRGAAAIFWVFHVIRDYIANLETANSRYRQLFPDLLAKAEQLEAAGGPFEIAFGHNDMLAANFLDDGKRLWLIDWDYAGFNTPLFDLGGLASNSEFSEPTERFMLETYYRMPLSSDLWHRYRAMKCASLLRETLWSMVSEIHSTIDFDYVGYTAENFARFERAYDAFEQDR</sequence>
<reference evidence="1 2" key="1">
    <citation type="journal article" date="2013" name="Genome Announc.">
        <title>Draft Genome Sequence of Rhizobium mesoamericanum STM3625, a Nitrogen-Fixing Symbiont of Mimosa pudica Isolated in French Guiana (South America).</title>
        <authorList>
            <person name="Moulin L."/>
            <person name="Mornico D."/>
            <person name="Melkonian R."/>
            <person name="Klonowska A."/>
        </authorList>
    </citation>
    <scope>NUCLEOTIDE SEQUENCE [LARGE SCALE GENOMIC DNA]</scope>
    <source>
        <strain evidence="1 2">STM3625</strain>
    </source>
</reference>
<dbReference type="Proteomes" id="UP000009319">
    <property type="component" value="Unassembled WGS sequence"/>
</dbReference>
<dbReference type="AlphaFoldDB" id="K0Q1T3"/>
<dbReference type="EMBL" id="CANI01000034">
    <property type="protein sequence ID" value="CCM78012.1"/>
    <property type="molecule type" value="Genomic_DNA"/>
</dbReference>
<proteinExistence type="predicted"/>
<comment type="caution">
    <text evidence="1">The sequence shown here is derived from an EMBL/GenBank/DDBJ whole genome shotgun (WGS) entry which is preliminary data.</text>
</comment>
<name>K0Q1T3_9HYPH</name>
<dbReference type="HOGENOM" id="CLU_055115_1_1_5"/>
<dbReference type="eggNOG" id="COG0510">
    <property type="taxonomic scope" value="Bacteria"/>
</dbReference>
<keyword evidence="1" id="KW-0418">Kinase</keyword>
<dbReference type="STRING" id="1211777.BN77_0986"/>
<dbReference type="GO" id="GO:0006646">
    <property type="term" value="P:phosphatidylethanolamine biosynthetic process"/>
    <property type="evidence" value="ECO:0007669"/>
    <property type="project" value="TreeGrafter"/>
</dbReference>
<dbReference type="InterPro" id="IPR011009">
    <property type="entry name" value="Kinase-like_dom_sf"/>
</dbReference>
<dbReference type="GO" id="GO:0005737">
    <property type="term" value="C:cytoplasm"/>
    <property type="evidence" value="ECO:0007669"/>
    <property type="project" value="TreeGrafter"/>
</dbReference>
<accession>K0Q1T3</accession>
<dbReference type="PANTHER" id="PTHR22603:SF66">
    <property type="entry name" value="ETHANOLAMINE KINASE"/>
    <property type="match status" value="1"/>
</dbReference>
<organism evidence="1 2">
    <name type="scientific">Rhizobium mesoamericanum STM3625</name>
    <dbReference type="NCBI Taxonomy" id="1211777"/>
    <lineage>
        <taxon>Bacteria</taxon>
        <taxon>Pseudomonadati</taxon>
        <taxon>Pseudomonadota</taxon>
        <taxon>Alphaproteobacteria</taxon>
        <taxon>Hyphomicrobiales</taxon>
        <taxon>Rhizobiaceae</taxon>
        <taxon>Rhizobium/Agrobacterium group</taxon>
        <taxon>Rhizobium</taxon>
    </lineage>
</organism>
<dbReference type="Pfam" id="PF01633">
    <property type="entry name" value="Choline_kinase"/>
    <property type="match status" value="1"/>
</dbReference>
<keyword evidence="2" id="KW-1185">Reference proteome</keyword>
<evidence type="ECO:0000313" key="1">
    <source>
        <dbReference type="EMBL" id="CCM78012.1"/>
    </source>
</evidence>
<dbReference type="PANTHER" id="PTHR22603">
    <property type="entry name" value="CHOLINE/ETHANOALAMINE KINASE"/>
    <property type="match status" value="1"/>
</dbReference>
<gene>
    <name evidence="1" type="ORF">BN77_0986</name>
</gene>
<protein>
    <submittedName>
        <fullName evidence="1">Putative choline kinase protein</fullName>
    </submittedName>
</protein>
<dbReference type="RefSeq" id="WP_007529005.1">
    <property type="nucleotide sequence ID" value="NZ_HF536772.1"/>
</dbReference>
<dbReference type="Gene3D" id="3.90.1200.10">
    <property type="match status" value="1"/>
</dbReference>
<dbReference type="SUPFAM" id="SSF56112">
    <property type="entry name" value="Protein kinase-like (PK-like)"/>
    <property type="match status" value="1"/>
</dbReference>
<dbReference type="GO" id="GO:0004305">
    <property type="term" value="F:ethanolamine kinase activity"/>
    <property type="evidence" value="ECO:0007669"/>
    <property type="project" value="TreeGrafter"/>
</dbReference>
<evidence type="ECO:0000313" key="2">
    <source>
        <dbReference type="Proteomes" id="UP000009319"/>
    </source>
</evidence>
<dbReference type="Gene3D" id="3.30.200.20">
    <property type="entry name" value="Phosphorylase Kinase, domain 1"/>
    <property type="match status" value="1"/>
</dbReference>